<feature type="domain" description="EamA" evidence="7">
    <location>
        <begin position="152"/>
        <end position="288"/>
    </location>
</feature>
<gene>
    <name evidence="8" type="ORF">SAMN02745124_02791</name>
</gene>
<feature type="transmembrane region" description="Helical" evidence="6">
    <location>
        <begin position="65"/>
        <end position="83"/>
    </location>
</feature>
<feature type="transmembrane region" description="Helical" evidence="6">
    <location>
        <begin position="89"/>
        <end position="108"/>
    </location>
</feature>
<dbReference type="PANTHER" id="PTHR32322">
    <property type="entry name" value="INNER MEMBRANE TRANSPORTER"/>
    <property type="match status" value="1"/>
</dbReference>
<dbReference type="RefSeq" id="WP_073377042.1">
    <property type="nucleotide sequence ID" value="NZ_FQXS01000017.1"/>
</dbReference>
<dbReference type="AlphaFoldDB" id="A0A1M5X5P4"/>
<feature type="domain" description="EamA" evidence="7">
    <location>
        <begin position="6"/>
        <end position="137"/>
    </location>
</feature>
<dbReference type="PANTHER" id="PTHR32322:SF2">
    <property type="entry name" value="EAMA DOMAIN-CONTAINING PROTEIN"/>
    <property type="match status" value="1"/>
</dbReference>
<evidence type="ECO:0000313" key="8">
    <source>
        <dbReference type="EMBL" id="SHH95160.1"/>
    </source>
</evidence>
<feature type="transmembrane region" description="Helical" evidence="6">
    <location>
        <begin position="120"/>
        <end position="138"/>
    </location>
</feature>
<evidence type="ECO:0000256" key="4">
    <source>
        <dbReference type="ARBA" id="ARBA00022989"/>
    </source>
</evidence>
<evidence type="ECO:0000256" key="3">
    <source>
        <dbReference type="ARBA" id="ARBA00022692"/>
    </source>
</evidence>
<evidence type="ECO:0000256" key="1">
    <source>
        <dbReference type="ARBA" id="ARBA00004141"/>
    </source>
</evidence>
<sequence>MPMRNLLFYLATVLIWGSTWIGIKLQLGSVAPIVSVAYRFLLAALILLAWCRIRRLPMRFSLRDHGFIFLQGVLLFGCNYLLFYIAELYIASGLAAVIFSTIVVMNILNGALFLKTPIDSRVVIGAALGLAGIVLVFHHEIAAFSLADEGFRGALICVVATLFASLGNIVSARNQMNSLPIIQTNAFGMGYGALVMVLAALATSTPFTFDPSPAYVGSLVYLALFGSVIAFGCYLSLIGSIGADRAAYSTLLFPIVALTISTIWEDYRWSIVAAAGVGLILLGNLFILQRRRLPVRKG</sequence>
<feature type="transmembrane region" description="Helical" evidence="6">
    <location>
        <begin position="270"/>
        <end position="288"/>
    </location>
</feature>
<feature type="transmembrane region" description="Helical" evidence="6">
    <location>
        <begin position="246"/>
        <end position="264"/>
    </location>
</feature>
<protein>
    <submittedName>
        <fullName evidence="8">Threonine/homoserine efflux transporter RhtA</fullName>
    </submittedName>
</protein>
<evidence type="ECO:0000259" key="7">
    <source>
        <dbReference type="Pfam" id="PF00892"/>
    </source>
</evidence>
<comment type="similarity">
    <text evidence="2">Belongs to the EamA transporter family.</text>
</comment>
<dbReference type="STRING" id="1121409.SAMN02745124_02791"/>
<dbReference type="InterPro" id="IPR037185">
    <property type="entry name" value="EmrE-like"/>
</dbReference>
<dbReference type="Proteomes" id="UP000184139">
    <property type="component" value="Unassembled WGS sequence"/>
</dbReference>
<evidence type="ECO:0000313" key="9">
    <source>
        <dbReference type="Proteomes" id="UP000184139"/>
    </source>
</evidence>
<feature type="transmembrane region" description="Helical" evidence="6">
    <location>
        <begin position="214"/>
        <end position="234"/>
    </location>
</feature>
<evidence type="ECO:0000256" key="5">
    <source>
        <dbReference type="ARBA" id="ARBA00023136"/>
    </source>
</evidence>
<organism evidence="8 9">
    <name type="scientific">Desulfofustis glycolicus DSM 9705</name>
    <dbReference type="NCBI Taxonomy" id="1121409"/>
    <lineage>
        <taxon>Bacteria</taxon>
        <taxon>Pseudomonadati</taxon>
        <taxon>Thermodesulfobacteriota</taxon>
        <taxon>Desulfobulbia</taxon>
        <taxon>Desulfobulbales</taxon>
        <taxon>Desulfocapsaceae</taxon>
        <taxon>Desulfofustis</taxon>
    </lineage>
</organism>
<reference evidence="8 9" key="1">
    <citation type="submission" date="2016-11" db="EMBL/GenBank/DDBJ databases">
        <authorList>
            <person name="Jaros S."/>
            <person name="Januszkiewicz K."/>
            <person name="Wedrychowicz H."/>
        </authorList>
    </citation>
    <scope>NUCLEOTIDE SEQUENCE [LARGE SCALE GENOMIC DNA]</scope>
    <source>
        <strain evidence="8 9">DSM 9705</strain>
    </source>
</reference>
<accession>A0A1M5X5P4</accession>
<keyword evidence="3 6" id="KW-0812">Transmembrane</keyword>
<dbReference type="EMBL" id="FQXS01000017">
    <property type="protein sequence ID" value="SHH95160.1"/>
    <property type="molecule type" value="Genomic_DNA"/>
</dbReference>
<feature type="transmembrane region" description="Helical" evidence="6">
    <location>
        <begin position="7"/>
        <end position="27"/>
    </location>
</feature>
<comment type="subcellular location">
    <subcellularLocation>
        <location evidence="1">Membrane</location>
        <topology evidence="1">Multi-pass membrane protein</topology>
    </subcellularLocation>
</comment>
<keyword evidence="9" id="KW-1185">Reference proteome</keyword>
<name>A0A1M5X5P4_9BACT</name>
<dbReference type="SUPFAM" id="SSF103481">
    <property type="entry name" value="Multidrug resistance efflux transporter EmrE"/>
    <property type="match status" value="2"/>
</dbReference>
<feature type="transmembrane region" description="Helical" evidence="6">
    <location>
        <begin position="33"/>
        <end position="53"/>
    </location>
</feature>
<dbReference type="InterPro" id="IPR000620">
    <property type="entry name" value="EamA_dom"/>
</dbReference>
<feature type="transmembrane region" description="Helical" evidence="6">
    <location>
        <begin position="150"/>
        <end position="170"/>
    </location>
</feature>
<evidence type="ECO:0000256" key="6">
    <source>
        <dbReference type="SAM" id="Phobius"/>
    </source>
</evidence>
<dbReference type="InterPro" id="IPR050638">
    <property type="entry name" value="AA-Vitamin_Transporters"/>
</dbReference>
<proteinExistence type="inferred from homology"/>
<dbReference type="Pfam" id="PF00892">
    <property type="entry name" value="EamA"/>
    <property type="match status" value="2"/>
</dbReference>
<feature type="transmembrane region" description="Helical" evidence="6">
    <location>
        <begin position="182"/>
        <end position="202"/>
    </location>
</feature>
<dbReference type="GO" id="GO:0016020">
    <property type="term" value="C:membrane"/>
    <property type="evidence" value="ECO:0007669"/>
    <property type="project" value="UniProtKB-SubCell"/>
</dbReference>
<keyword evidence="4 6" id="KW-1133">Transmembrane helix</keyword>
<evidence type="ECO:0000256" key="2">
    <source>
        <dbReference type="ARBA" id="ARBA00007362"/>
    </source>
</evidence>
<keyword evidence="5 6" id="KW-0472">Membrane</keyword>